<evidence type="ECO:0000256" key="1">
    <source>
        <dbReference type="SAM" id="MobiDB-lite"/>
    </source>
</evidence>
<comment type="caution">
    <text evidence="2">The sequence shown here is derived from an EMBL/GenBank/DDBJ whole genome shotgun (WGS) entry which is preliminary data.</text>
</comment>
<evidence type="ECO:0000313" key="2">
    <source>
        <dbReference type="EMBL" id="KKM13995.1"/>
    </source>
</evidence>
<reference evidence="2" key="1">
    <citation type="journal article" date="2015" name="Nature">
        <title>Complex archaea that bridge the gap between prokaryotes and eukaryotes.</title>
        <authorList>
            <person name="Spang A."/>
            <person name="Saw J.H."/>
            <person name="Jorgensen S.L."/>
            <person name="Zaremba-Niedzwiedzka K."/>
            <person name="Martijn J."/>
            <person name="Lind A.E."/>
            <person name="van Eijk R."/>
            <person name="Schleper C."/>
            <person name="Guy L."/>
            <person name="Ettema T.J."/>
        </authorList>
    </citation>
    <scope>NUCLEOTIDE SEQUENCE</scope>
</reference>
<proteinExistence type="predicted"/>
<gene>
    <name evidence="2" type="ORF">LCGC14_1710560</name>
</gene>
<feature type="region of interest" description="Disordered" evidence="1">
    <location>
        <begin position="1"/>
        <end position="27"/>
    </location>
</feature>
<dbReference type="EMBL" id="LAZR01015250">
    <property type="protein sequence ID" value="KKM13995.1"/>
    <property type="molecule type" value="Genomic_DNA"/>
</dbReference>
<feature type="compositionally biased region" description="Polar residues" evidence="1">
    <location>
        <begin position="1"/>
        <end position="20"/>
    </location>
</feature>
<protein>
    <submittedName>
        <fullName evidence="2">Uncharacterized protein</fullName>
    </submittedName>
</protein>
<sequence>MENSDGTNEHGTNPVPSNDSPDGGDDTDRAKVILTILLGQSTISITVYKDMVDKLLAAMEAGNKIWNVFIPDGDQIVLNLQAIPVIRITHIEQGEEPKQNEI</sequence>
<organism evidence="2">
    <name type="scientific">marine sediment metagenome</name>
    <dbReference type="NCBI Taxonomy" id="412755"/>
    <lineage>
        <taxon>unclassified sequences</taxon>
        <taxon>metagenomes</taxon>
        <taxon>ecological metagenomes</taxon>
    </lineage>
</organism>
<name>A0A0F9KFB5_9ZZZZ</name>
<accession>A0A0F9KFB5</accession>
<dbReference type="AlphaFoldDB" id="A0A0F9KFB5"/>